<evidence type="ECO:0000256" key="1">
    <source>
        <dbReference type="ARBA" id="ARBA00010396"/>
    </source>
</evidence>
<organism evidence="6 7">
    <name type="scientific">Dispira parvispora</name>
    <dbReference type="NCBI Taxonomy" id="1520584"/>
    <lineage>
        <taxon>Eukaryota</taxon>
        <taxon>Fungi</taxon>
        <taxon>Fungi incertae sedis</taxon>
        <taxon>Zoopagomycota</taxon>
        <taxon>Kickxellomycotina</taxon>
        <taxon>Dimargaritomycetes</taxon>
        <taxon>Dimargaritales</taxon>
        <taxon>Dimargaritaceae</taxon>
        <taxon>Dispira</taxon>
    </lineage>
</organism>
<sequence length="401" mass="44827">MTILPKRTPALSIQRALTNVVFPNVRLASVITVRCLSDTSRSSPSTASTRHTPVLLTEVLDILQPRPNQWYLDATFGEGGYTEAILRTCDCRVIAIDQDPYAIEKARQMATQPEYKNRLFPILGPFGDLSQLLQRIKSPTTTDPHLPLPPNSLAGIVYDIGVCSSQIDEPSRGFSYLQDGPLDMRMASKGSQEVSERDIQTRLGRRTLPASVIVNNFTVDQLAYLFRTYGEERYALRIAQQIHTYRQKHVISTTQQLANIIYDAVPHALRQRTSGAGGGKQRRNPAARVFQSLRIYVNDELGELTKSLEYALDLLMPTGRLAVVTFHSLEDKLVKRTFQKRLSAPTDEVTSDSSPRLTYRALTKHVITPSKAETKSNPRARSAKLRAIERIPSPVNDPSDS</sequence>
<dbReference type="Pfam" id="PF01795">
    <property type="entry name" value="Methyltransf_5"/>
    <property type="match status" value="1"/>
</dbReference>
<dbReference type="Gene3D" id="1.10.150.170">
    <property type="entry name" value="Putative methyltransferase TM0872, insert domain"/>
    <property type="match status" value="1"/>
</dbReference>
<keyword evidence="4" id="KW-0949">S-adenosyl-L-methionine</keyword>
<dbReference type="Proteomes" id="UP001150925">
    <property type="component" value="Unassembled WGS sequence"/>
</dbReference>
<reference evidence="6" key="1">
    <citation type="submission" date="2022-07" db="EMBL/GenBank/DDBJ databases">
        <title>Phylogenomic reconstructions and comparative analyses of Kickxellomycotina fungi.</title>
        <authorList>
            <person name="Reynolds N.K."/>
            <person name="Stajich J.E."/>
            <person name="Barry K."/>
            <person name="Grigoriev I.V."/>
            <person name="Crous P."/>
            <person name="Smith M.E."/>
        </authorList>
    </citation>
    <scope>NUCLEOTIDE SEQUENCE</scope>
    <source>
        <strain evidence="6">RSA 1196</strain>
    </source>
</reference>
<dbReference type="EMBL" id="JANBPY010000099">
    <property type="protein sequence ID" value="KAJ1969064.1"/>
    <property type="molecule type" value="Genomic_DNA"/>
</dbReference>
<dbReference type="SUPFAM" id="SSF81799">
    <property type="entry name" value="Putative methyltransferase TM0872, insert domain"/>
    <property type="match status" value="1"/>
</dbReference>
<dbReference type="PANTHER" id="PTHR11265:SF0">
    <property type="entry name" value="12S RRNA N4-METHYLCYTIDINE METHYLTRANSFERASE"/>
    <property type="match status" value="1"/>
</dbReference>
<accession>A0A9W8AXG6</accession>
<dbReference type="GO" id="GO:0070475">
    <property type="term" value="P:rRNA base methylation"/>
    <property type="evidence" value="ECO:0007669"/>
    <property type="project" value="TreeGrafter"/>
</dbReference>
<evidence type="ECO:0000256" key="3">
    <source>
        <dbReference type="ARBA" id="ARBA00022679"/>
    </source>
</evidence>
<dbReference type="AlphaFoldDB" id="A0A9W8AXG6"/>
<dbReference type="PANTHER" id="PTHR11265">
    <property type="entry name" value="S-ADENOSYL-METHYLTRANSFERASE MRAW"/>
    <property type="match status" value="1"/>
</dbReference>
<dbReference type="InterPro" id="IPR002903">
    <property type="entry name" value="RsmH"/>
</dbReference>
<proteinExistence type="inferred from homology"/>
<evidence type="ECO:0000256" key="5">
    <source>
        <dbReference type="SAM" id="MobiDB-lite"/>
    </source>
</evidence>
<keyword evidence="2" id="KW-0489">Methyltransferase</keyword>
<gene>
    <name evidence="6" type="ORF">IWQ62_000862</name>
</gene>
<dbReference type="NCBIfam" id="TIGR00006">
    <property type="entry name" value="16S rRNA (cytosine(1402)-N(4))-methyltransferase RsmH"/>
    <property type="match status" value="1"/>
</dbReference>
<dbReference type="GO" id="GO:0071424">
    <property type="term" value="F:rRNA (cytosine-N4-)-methyltransferase activity"/>
    <property type="evidence" value="ECO:0007669"/>
    <property type="project" value="TreeGrafter"/>
</dbReference>
<keyword evidence="3" id="KW-0808">Transferase</keyword>
<dbReference type="OrthoDB" id="16290at2759"/>
<name>A0A9W8AXG6_9FUNG</name>
<feature type="region of interest" description="Disordered" evidence="5">
    <location>
        <begin position="368"/>
        <end position="401"/>
    </location>
</feature>
<dbReference type="Gene3D" id="3.40.50.150">
    <property type="entry name" value="Vaccinia Virus protein VP39"/>
    <property type="match status" value="1"/>
</dbReference>
<evidence type="ECO:0000256" key="4">
    <source>
        <dbReference type="ARBA" id="ARBA00022691"/>
    </source>
</evidence>
<comment type="similarity">
    <text evidence="1">Belongs to the methyltransferase superfamily. RsmH family.</text>
</comment>
<dbReference type="InterPro" id="IPR029063">
    <property type="entry name" value="SAM-dependent_MTases_sf"/>
</dbReference>
<keyword evidence="7" id="KW-1185">Reference proteome</keyword>
<dbReference type="HAMAP" id="MF_01007">
    <property type="entry name" value="16SrRNA_methyltr_H"/>
    <property type="match status" value="1"/>
</dbReference>
<dbReference type="CDD" id="cd02440">
    <property type="entry name" value="AdoMet_MTases"/>
    <property type="match status" value="1"/>
</dbReference>
<dbReference type="SUPFAM" id="SSF53335">
    <property type="entry name" value="S-adenosyl-L-methionine-dependent methyltransferases"/>
    <property type="match status" value="1"/>
</dbReference>
<evidence type="ECO:0000313" key="6">
    <source>
        <dbReference type="EMBL" id="KAJ1969064.1"/>
    </source>
</evidence>
<comment type="caution">
    <text evidence="6">The sequence shown here is derived from an EMBL/GenBank/DDBJ whole genome shotgun (WGS) entry which is preliminary data.</text>
</comment>
<evidence type="ECO:0000313" key="7">
    <source>
        <dbReference type="Proteomes" id="UP001150925"/>
    </source>
</evidence>
<evidence type="ECO:0000256" key="2">
    <source>
        <dbReference type="ARBA" id="ARBA00022603"/>
    </source>
</evidence>
<protein>
    <submittedName>
        <fullName evidence="6">Uncharacterized protein</fullName>
    </submittedName>
</protein>
<dbReference type="InterPro" id="IPR023397">
    <property type="entry name" value="SAM-dep_MeTrfase_MraW_recog"/>
</dbReference>